<evidence type="ECO:0000313" key="3">
    <source>
        <dbReference type="EMBL" id="KPI38843.1"/>
    </source>
</evidence>
<feature type="signal peptide" evidence="2">
    <location>
        <begin position="1"/>
        <end position="18"/>
    </location>
</feature>
<organism evidence="3 4">
    <name type="scientific">Cyphellophora attinorum</name>
    <dbReference type="NCBI Taxonomy" id="1664694"/>
    <lineage>
        <taxon>Eukaryota</taxon>
        <taxon>Fungi</taxon>
        <taxon>Dikarya</taxon>
        <taxon>Ascomycota</taxon>
        <taxon>Pezizomycotina</taxon>
        <taxon>Eurotiomycetes</taxon>
        <taxon>Chaetothyriomycetidae</taxon>
        <taxon>Chaetothyriales</taxon>
        <taxon>Cyphellophoraceae</taxon>
        <taxon>Cyphellophora</taxon>
    </lineage>
</organism>
<keyword evidence="2" id="KW-0732">Signal</keyword>
<keyword evidence="1" id="KW-1133">Transmembrane helix</keyword>
<name>A0A0N1HN56_9EURO</name>
<comment type="caution">
    <text evidence="3">The sequence shown here is derived from an EMBL/GenBank/DDBJ whole genome shotgun (WGS) entry which is preliminary data.</text>
</comment>
<keyword evidence="1" id="KW-0472">Membrane</keyword>
<protein>
    <submittedName>
        <fullName evidence="3">Uncharacterized protein</fullName>
    </submittedName>
</protein>
<keyword evidence="1" id="KW-0812">Transmembrane</keyword>
<dbReference type="Proteomes" id="UP000038010">
    <property type="component" value="Unassembled WGS sequence"/>
</dbReference>
<dbReference type="RefSeq" id="XP_017998806.1">
    <property type="nucleotide sequence ID" value="XM_018145952.1"/>
</dbReference>
<sequence length="178" mass="18979">MAGIFELLLILAVHTCFGYSQTATYNNGQWQPVYTTAWYQPTSYTTYPITHPNNGEIVYITSTVPCPPVSTIIVYTTDCPQNCCYDNNCCRNQFGGTCWDTNIGVTTQTLYTTITPGQPAQNNVITTTSAGVVYVIAANNQAAVVQGAAGDSMLAGTENVVMALVGGIAVVGIIMVLL</sequence>
<evidence type="ECO:0000313" key="4">
    <source>
        <dbReference type="Proteomes" id="UP000038010"/>
    </source>
</evidence>
<feature type="chain" id="PRO_5005873488" evidence="2">
    <location>
        <begin position="19"/>
        <end position="178"/>
    </location>
</feature>
<evidence type="ECO:0000256" key="2">
    <source>
        <dbReference type="SAM" id="SignalP"/>
    </source>
</evidence>
<dbReference type="VEuPathDB" id="FungiDB:AB675_5716"/>
<reference evidence="3 4" key="1">
    <citation type="submission" date="2015-06" db="EMBL/GenBank/DDBJ databases">
        <title>Draft genome of the ant-associated black yeast Phialophora attae CBS 131958.</title>
        <authorList>
            <person name="Moreno L.F."/>
            <person name="Stielow B.J."/>
            <person name="de Hoog S."/>
            <person name="Vicente V.A."/>
            <person name="Weiss V.A."/>
            <person name="de Vries M."/>
            <person name="Cruz L.M."/>
            <person name="Souza E.M."/>
        </authorList>
    </citation>
    <scope>NUCLEOTIDE SEQUENCE [LARGE SCALE GENOMIC DNA]</scope>
    <source>
        <strain evidence="3 4">CBS 131958</strain>
    </source>
</reference>
<feature type="transmembrane region" description="Helical" evidence="1">
    <location>
        <begin position="160"/>
        <end position="177"/>
    </location>
</feature>
<proteinExistence type="predicted"/>
<gene>
    <name evidence="3" type="ORF">AB675_5716</name>
</gene>
<dbReference type="EMBL" id="LFJN01000017">
    <property type="protein sequence ID" value="KPI38843.1"/>
    <property type="molecule type" value="Genomic_DNA"/>
</dbReference>
<dbReference type="AlphaFoldDB" id="A0A0N1HN56"/>
<keyword evidence="4" id="KW-1185">Reference proteome</keyword>
<dbReference type="GeneID" id="28737832"/>
<accession>A0A0N1HN56</accession>
<evidence type="ECO:0000256" key="1">
    <source>
        <dbReference type="SAM" id="Phobius"/>
    </source>
</evidence>